<evidence type="ECO:0000313" key="4">
    <source>
        <dbReference type="Proteomes" id="UP000092124"/>
    </source>
</evidence>
<feature type="transmembrane region" description="Helical" evidence="2">
    <location>
        <begin position="56"/>
        <end position="73"/>
    </location>
</feature>
<feature type="non-terminal residue" evidence="3">
    <location>
        <position position="124"/>
    </location>
</feature>
<proteinExistence type="predicted"/>
<evidence type="ECO:0000256" key="2">
    <source>
        <dbReference type="SAM" id="Phobius"/>
    </source>
</evidence>
<evidence type="ECO:0000313" key="3">
    <source>
        <dbReference type="EMBL" id="OBS65998.1"/>
    </source>
</evidence>
<organism evidence="3 4">
    <name type="scientific">Neotoma lepida</name>
    <name type="common">Desert woodrat</name>
    <dbReference type="NCBI Taxonomy" id="56216"/>
    <lineage>
        <taxon>Eukaryota</taxon>
        <taxon>Metazoa</taxon>
        <taxon>Chordata</taxon>
        <taxon>Craniata</taxon>
        <taxon>Vertebrata</taxon>
        <taxon>Euteleostomi</taxon>
        <taxon>Mammalia</taxon>
        <taxon>Eutheria</taxon>
        <taxon>Euarchontoglires</taxon>
        <taxon>Glires</taxon>
        <taxon>Rodentia</taxon>
        <taxon>Myomorpha</taxon>
        <taxon>Muroidea</taxon>
        <taxon>Cricetidae</taxon>
        <taxon>Neotominae</taxon>
        <taxon>Neotoma</taxon>
    </lineage>
</organism>
<evidence type="ECO:0000256" key="1">
    <source>
        <dbReference type="SAM" id="MobiDB-lite"/>
    </source>
</evidence>
<dbReference type="EMBL" id="LZPO01087738">
    <property type="protein sequence ID" value="OBS65998.1"/>
    <property type="molecule type" value="Genomic_DNA"/>
</dbReference>
<dbReference type="Proteomes" id="UP000092124">
    <property type="component" value="Unassembled WGS sequence"/>
</dbReference>
<keyword evidence="2" id="KW-0812">Transmembrane</keyword>
<dbReference type="AlphaFoldDB" id="A0A1A6GIA2"/>
<gene>
    <name evidence="3" type="ORF">A6R68_05462</name>
</gene>
<comment type="caution">
    <text evidence="3">The sequence shown here is derived from an EMBL/GenBank/DDBJ whole genome shotgun (WGS) entry which is preliminary data.</text>
</comment>
<accession>A0A1A6GIA2</accession>
<protein>
    <submittedName>
        <fullName evidence="3">Uncharacterized protein</fullName>
    </submittedName>
</protein>
<name>A0A1A6GIA2_NEOLE</name>
<keyword evidence="2" id="KW-0472">Membrane</keyword>
<feature type="region of interest" description="Disordered" evidence="1">
    <location>
        <begin position="1"/>
        <end position="30"/>
    </location>
</feature>
<keyword evidence="4" id="KW-1185">Reference proteome</keyword>
<reference evidence="3 4" key="1">
    <citation type="submission" date="2016-06" db="EMBL/GenBank/DDBJ databases">
        <title>The Draft Genome Sequence and Annotation of the Desert Woodrat Neotoma lepida.</title>
        <authorList>
            <person name="Campbell M."/>
            <person name="Oakeson K.F."/>
            <person name="Yandell M."/>
            <person name="Halpert J.R."/>
            <person name="Dearing D."/>
        </authorList>
    </citation>
    <scope>NUCLEOTIDE SEQUENCE [LARGE SCALE GENOMIC DNA]</scope>
    <source>
        <strain evidence="3">417</strain>
        <tissue evidence="3">Liver</tissue>
    </source>
</reference>
<sequence>MDNSKAAEDNPPSQDILATSEAPFRTPENSDIHQGIGGWAVTFAIPLSSRERPAELILLMPRLLVMILAFLVPHMRKRFLWWKNADGQSVCRAPWQPDPPTNPFHAPSVLPPYRMEGHTLGGDI</sequence>
<keyword evidence="2" id="KW-1133">Transmembrane helix</keyword>